<dbReference type="PANTHER" id="PTHR48421">
    <property type="entry name" value="MYCBP-ASSOCIATED PROTEIN"/>
    <property type="match status" value="1"/>
</dbReference>
<feature type="compositionally biased region" description="Basic and acidic residues" evidence="1">
    <location>
        <begin position="259"/>
        <end position="269"/>
    </location>
</feature>
<dbReference type="Pfam" id="PF14646">
    <property type="entry name" value="MYCBPAP"/>
    <property type="match status" value="1"/>
</dbReference>
<protein>
    <recommendedName>
        <fullName evidence="4">MYCBP-associated protein</fullName>
    </recommendedName>
</protein>
<proteinExistence type="predicted"/>
<dbReference type="Proteomes" id="UP000694680">
    <property type="component" value="Chromosome 1"/>
</dbReference>
<sequence>MERDTSAERLSGLQHLQFDSEGMLLPHTILGSVEDFRSHLEVNGLTDLVQHIQRPVRDPGSEVRGQPLSEAVEKEMLSALGNKETNALQHWGTQMRQRRKQQNILSDKLNRPVKNLLMYRDNHCRETQEKRDLLNQTLPFIQPGYNSHVGCEFWSLPQHLGDELSGITSTLTQTEQGRREPVTYVGQPNSIRQETGPFCTETLQPESRAQHQSSYLQQQFERAEELLQEMDTKRPDLSELEVIGSAKPSSSVTVCHSPSMEKEKETECQEKTNENVDGLVKPNDVHQNALQMPVLRFCGQLASWTGNSAANQGVVGIGGRIIFKVQTGDIASEKMELHNEGSTVIFFSWQKIPVKRTFSSTSSITVGPHFYFNSSGGVINPGDTRSVEFIFKCKKPGIKTEVWQLNTHPILLQGASLQVTLKGIALLKDTTADQRLYLKNKLEKIVVRKTCRAIIDKVLLGVHSPERPSSPEELYLTEEQRFLQRNPKIQFVHQPVQGLKRLWEQVSPGQTWDLSIDSLRQAVLTLPEEKSNQHLLMREEGLSQLNCLFLQLHEPSTVQHRLTARAIGQQMLSNLLDTIADEAIQLRSLLELPQIETWTETDDESNISDSDSANDINKEAGEKPGMNDDETHNAEISRLKHNSEGEPKTPEVQISSKVSKRSRKGEDDEGKITKGTHRKESSKKPADVQEVDPEVKRLYTRLLQQKIYALMEDFVDNLCDLMEEVDTEKSHCS</sequence>
<gene>
    <name evidence="2" type="primary">mycbpap</name>
</gene>
<dbReference type="AlphaFoldDB" id="A0A8C5D4T1"/>
<dbReference type="Ensembl" id="ENSGWIT00000000432.1">
    <property type="protein sequence ID" value="ENSGWIP00000000385.1"/>
    <property type="gene ID" value="ENSGWIG00000000264.1"/>
</dbReference>
<evidence type="ECO:0000313" key="3">
    <source>
        <dbReference type="Proteomes" id="UP000694680"/>
    </source>
</evidence>
<organism evidence="2 3">
    <name type="scientific">Gouania willdenowi</name>
    <name type="common">Blunt-snouted clingfish</name>
    <name type="synonym">Lepadogaster willdenowi</name>
    <dbReference type="NCBI Taxonomy" id="441366"/>
    <lineage>
        <taxon>Eukaryota</taxon>
        <taxon>Metazoa</taxon>
        <taxon>Chordata</taxon>
        <taxon>Craniata</taxon>
        <taxon>Vertebrata</taxon>
        <taxon>Euteleostomi</taxon>
        <taxon>Actinopterygii</taxon>
        <taxon>Neopterygii</taxon>
        <taxon>Teleostei</taxon>
        <taxon>Neoteleostei</taxon>
        <taxon>Acanthomorphata</taxon>
        <taxon>Ovalentaria</taxon>
        <taxon>Blenniimorphae</taxon>
        <taxon>Blenniiformes</taxon>
        <taxon>Gobiesocoidei</taxon>
        <taxon>Gobiesocidae</taxon>
        <taxon>Gobiesocinae</taxon>
        <taxon>Gouania</taxon>
    </lineage>
</organism>
<feature type="region of interest" description="Disordered" evidence="1">
    <location>
        <begin position="249"/>
        <end position="269"/>
    </location>
</feature>
<dbReference type="Gene3D" id="2.60.40.10">
    <property type="entry name" value="Immunoglobulins"/>
    <property type="match status" value="1"/>
</dbReference>
<reference evidence="2" key="2">
    <citation type="submission" date="2025-08" db="UniProtKB">
        <authorList>
            <consortium name="Ensembl"/>
        </authorList>
    </citation>
    <scope>IDENTIFICATION</scope>
</reference>
<dbReference type="InterPro" id="IPR032707">
    <property type="entry name" value="MYCBPAP"/>
</dbReference>
<dbReference type="InterPro" id="IPR013783">
    <property type="entry name" value="Ig-like_fold"/>
</dbReference>
<evidence type="ECO:0000256" key="1">
    <source>
        <dbReference type="SAM" id="MobiDB-lite"/>
    </source>
</evidence>
<dbReference type="PANTHER" id="PTHR48421:SF1">
    <property type="entry name" value="MYCBP-ASSOCIATED PROTEIN"/>
    <property type="match status" value="1"/>
</dbReference>
<reference evidence="2" key="3">
    <citation type="submission" date="2025-09" db="UniProtKB">
        <authorList>
            <consortium name="Ensembl"/>
        </authorList>
    </citation>
    <scope>IDENTIFICATION</scope>
</reference>
<name>A0A8C5D4T1_GOUWI</name>
<reference evidence="2" key="1">
    <citation type="submission" date="2020-06" db="EMBL/GenBank/DDBJ databases">
        <authorList>
            <consortium name="Wellcome Sanger Institute Data Sharing"/>
        </authorList>
    </citation>
    <scope>NUCLEOTIDE SEQUENCE [LARGE SCALE GENOMIC DNA]</scope>
</reference>
<evidence type="ECO:0000313" key="2">
    <source>
        <dbReference type="Ensembl" id="ENSGWIP00000000385.1"/>
    </source>
</evidence>
<keyword evidence="3" id="KW-1185">Reference proteome</keyword>
<accession>A0A8C5D4T1</accession>
<feature type="compositionally biased region" description="Basic and acidic residues" evidence="1">
    <location>
        <begin position="664"/>
        <end position="690"/>
    </location>
</feature>
<feature type="region of interest" description="Disordered" evidence="1">
    <location>
        <begin position="600"/>
        <end position="690"/>
    </location>
</feature>
<feature type="compositionally biased region" description="Basic and acidic residues" evidence="1">
    <location>
        <begin position="616"/>
        <end position="649"/>
    </location>
</feature>
<evidence type="ECO:0008006" key="4">
    <source>
        <dbReference type="Google" id="ProtNLM"/>
    </source>
</evidence>